<feature type="chain" id="PRO_5010883821" description="Laminin N-terminal domain-containing protein" evidence="3">
    <location>
        <begin position="20"/>
        <end position="204"/>
    </location>
</feature>
<dbReference type="eggNOG" id="KOG1836">
    <property type="taxonomic scope" value="Eukaryota"/>
</dbReference>
<dbReference type="InterPro" id="IPR008979">
    <property type="entry name" value="Galactose-bd-like_sf"/>
</dbReference>
<organism evidence="5">
    <name type="scientific">Amphimedon queenslandica</name>
    <name type="common">Sponge</name>
    <dbReference type="NCBI Taxonomy" id="400682"/>
    <lineage>
        <taxon>Eukaryota</taxon>
        <taxon>Metazoa</taxon>
        <taxon>Porifera</taxon>
        <taxon>Demospongiae</taxon>
        <taxon>Heteroscleromorpha</taxon>
        <taxon>Haplosclerida</taxon>
        <taxon>Niphatidae</taxon>
        <taxon>Amphimedon</taxon>
    </lineage>
</organism>
<dbReference type="GO" id="GO:0009888">
    <property type="term" value="P:tissue development"/>
    <property type="evidence" value="ECO:0007669"/>
    <property type="project" value="TreeGrafter"/>
</dbReference>
<dbReference type="OrthoDB" id="9972745at2759"/>
<dbReference type="STRING" id="400682.A0A1X7UVM9"/>
<dbReference type="AlphaFoldDB" id="A0A1X7UVM9"/>
<dbReference type="InterPro" id="IPR050440">
    <property type="entry name" value="Laminin/Netrin_ECM"/>
</dbReference>
<dbReference type="OMA" id="ESEGARC"/>
<dbReference type="SUPFAM" id="SSF49785">
    <property type="entry name" value="Galactose-binding domain-like"/>
    <property type="match status" value="1"/>
</dbReference>
<dbReference type="EnsemblMetazoa" id="Aqu2.1.31828_001">
    <property type="protein sequence ID" value="Aqu2.1.31828_001"/>
    <property type="gene ID" value="Aqu2.1.31828"/>
</dbReference>
<proteinExistence type="predicted"/>
<protein>
    <recommendedName>
        <fullName evidence="4">Laminin N-terminal domain-containing protein</fullName>
    </recommendedName>
</protein>
<dbReference type="Gene3D" id="2.60.120.260">
    <property type="entry name" value="Galactose-binding domain-like"/>
    <property type="match status" value="1"/>
</dbReference>
<dbReference type="PANTHER" id="PTHR10574:SF406">
    <property type="entry name" value="LAMININ SUBUNIT ALPHA 5"/>
    <property type="match status" value="1"/>
</dbReference>
<dbReference type="SMART" id="SM00136">
    <property type="entry name" value="LamNT"/>
    <property type="match status" value="1"/>
</dbReference>
<keyword evidence="3" id="KW-0732">Signal</keyword>
<dbReference type="Pfam" id="PF00055">
    <property type="entry name" value="Laminin_N"/>
    <property type="match status" value="1"/>
</dbReference>
<feature type="signal peptide" evidence="3">
    <location>
        <begin position="1"/>
        <end position="19"/>
    </location>
</feature>
<dbReference type="InParanoid" id="A0A1X7UVM9"/>
<evidence type="ECO:0000313" key="5">
    <source>
        <dbReference type="EnsemblMetazoa" id="Aqu2.1.31828_001"/>
    </source>
</evidence>
<dbReference type="PROSITE" id="PS51117">
    <property type="entry name" value="LAMININ_NTER"/>
    <property type="match status" value="1"/>
</dbReference>
<reference evidence="5" key="1">
    <citation type="submission" date="2017-05" db="UniProtKB">
        <authorList>
            <consortium name="EnsemblMetazoa"/>
        </authorList>
    </citation>
    <scope>IDENTIFICATION</scope>
</reference>
<evidence type="ECO:0000256" key="1">
    <source>
        <dbReference type="ARBA" id="ARBA00023157"/>
    </source>
</evidence>
<name>A0A1X7UVM9_AMPQE</name>
<dbReference type="InterPro" id="IPR008211">
    <property type="entry name" value="Laminin_N"/>
</dbReference>
<sequence length="204" mass="21911">MLTAFFILIAAATIPLSSSSSCYNSKGQPILCSPPKISDILNGITPLASSTCGERAVERTCQKGGLHCSACGDGNSSLHPPEHITDSDPLTFWLSPPYSSLSDGAGNMNANISFNLNKTFIIDEIKILFRSPRPHSFSLHVSSDFGGTYFPLRYYSLSCLETYGIEEERGESEGARCTSNGVGLIPLTGGMAVYRSESTISRCH</sequence>
<evidence type="ECO:0000259" key="4">
    <source>
        <dbReference type="PROSITE" id="PS51117"/>
    </source>
</evidence>
<accession>A0A1X7UVM9</accession>
<dbReference type="PANTHER" id="PTHR10574">
    <property type="entry name" value="NETRIN/LAMININ-RELATED"/>
    <property type="match status" value="1"/>
</dbReference>
<feature type="domain" description="Laminin N-terminal" evidence="4">
    <location>
        <begin position="28"/>
        <end position="204"/>
    </location>
</feature>
<evidence type="ECO:0000256" key="3">
    <source>
        <dbReference type="SAM" id="SignalP"/>
    </source>
</evidence>
<keyword evidence="1" id="KW-1015">Disulfide bond</keyword>
<evidence type="ECO:0000256" key="2">
    <source>
        <dbReference type="ARBA" id="ARBA00023292"/>
    </source>
</evidence>
<keyword evidence="2" id="KW-0424">Laminin EGF-like domain</keyword>